<dbReference type="InterPro" id="IPR001128">
    <property type="entry name" value="Cyt_P450"/>
</dbReference>
<keyword evidence="5 7" id="KW-0408">Iron</keyword>
<comment type="caution">
    <text evidence="8">The sequence shown here is derived from an EMBL/GenBank/DDBJ whole genome shotgun (WGS) entry which is preliminary data.</text>
</comment>
<comment type="similarity">
    <text evidence="2 7">Belongs to the cytochrome P450 family.</text>
</comment>
<reference evidence="8 9" key="1">
    <citation type="submission" date="2020-01" db="EMBL/GenBank/DDBJ databases">
        <title>Draft genome sequence of Aspergillus udagawae IFM 46972.</title>
        <authorList>
            <person name="Takahashi H."/>
            <person name="Yaguchi T."/>
        </authorList>
    </citation>
    <scope>NUCLEOTIDE SEQUENCE [LARGE SCALE GENOMIC DNA]</scope>
    <source>
        <strain evidence="8 9">IFM 46972</strain>
    </source>
</reference>
<dbReference type="Pfam" id="PF00067">
    <property type="entry name" value="p450"/>
    <property type="match status" value="1"/>
</dbReference>
<evidence type="ECO:0000256" key="6">
    <source>
        <dbReference type="ARBA" id="ARBA00023033"/>
    </source>
</evidence>
<comment type="cofactor">
    <cofactor evidence="1">
        <name>heme</name>
        <dbReference type="ChEBI" id="CHEBI:30413"/>
    </cofactor>
</comment>
<keyword evidence="7" id="KW-0349">Heme</keyword>
<dbReference type="Proteomes" id="UP000465221">
    <property type="component" value="Unassembled WGS sequence"/>
</dbReference>
<dbReference type="AlphaFoldDB" id="A0A8H3NMJ7"/>
<sequence length="137" mass="16148">MVNVAVQDRGFWLKKTFQDYIQYDRITEHIKGDMVQVTKTVQQRNREYWGEDADDFRPERFLELKPFWEFVPFSGGPRRCPAQMMVMTEAAYMLARLVMRYERIDSKDANPYHAIMRIGPSNKTGVLVALHKAREGN</sequence>
<dbReference type="GO" id="GO:0005506">
    <property type="term" value="F:iron ion binding"/>
    <property type="evidence" value="ECO:0007669"/>
    <property type="project" value="InterPro"/>
</dbReference>
<evidence type="ECO:0000256" key="1">
    <source>
        <dbReference type="ARBA" id="ARBA00001971"/>
    </source>
</evidence>
<proteinExistence type="inferred from homology"/>
<dbReference type="InterPro" id="IPR047146">
    <property type="entry name" value="Cyt_P450_E_CYP52_fungi"/>
</dbReference>
<keyword evidence="6 7" id="KW-0503">Monooxygenase</keyword>
<accession>A0A8H3NMJ7</accession>
<keyword evidence="4 7" id="KW-0560">Oxidoreductase</keyword>
<name>A0A8H3NMJ7_9EURO</name>
<dbReference type="GO" id="GO:0004497">
    <property type="term" value="F:monooxygenase activity"/>
    <property type="evidence" value="ECO:0007669"/>
    <property type="project" value="UniProtKB-KW"/>
</dbReference>
<dbReference type="InterPro" id="IPR017972">
    <property type="entry name" value="Cyt_P450_CS"/>
</dbReference>
<dbReference type="SUPFAM" id="SSF48264">
    <property type="entry name" value="Cytochrome P450"/>
    <property type="match status" value="1"/>
</dbReference>
<evidence type="ECO:0000313" key="9">
    <source>
        <dbReference type="Proteomes" id="UP000465221"/>
    </source>
</evidence>
<dbReference type="EMBL" id="BLKC01000027">
    <property type="protein sequence ID" value="GFF35836.1"/>
    <property type="molecule type" value="Genomic_DNA"/>
</dbReference>
<evidence type="ECO:0000256" key="2">
    <source>
        <dbReference type="ARBA" id="ARBA00010617"/>
    </source>
</evidence>
<keyword evidence="3 7" id="KW-0479">Metal-binding</keyword>
<evidence type="ECO:0000256" key="4">
    <source>
        <dbReference type="ARBA" id="ARBA00023002"/>
    </source>
</evidence>
<dbReference type="PANTHER" id="PTHR24287:SF18">
    <property type="entry name" value="CYTOCHROME P450 MONOOXYGENASE APDE-RELATED"/>
    <property type="match status" value="1"/>
</dbReference>
<protein>
    <submittedName>
        <fullName evidence="8">Putative monooxygenase</fullName>
    </submittedName>
</protein>
<dbReference type="PROSITE" id="PS00086">
    <property type="entry name" value="CYTOCHROME_P450"/>
    <property type="match status" value="1"/>
</dbReference>
<evidence type="ECO:0000256" key="7">
    <source>
        <dbReference type="RuleBase" id="RU000461"/>
    </source>
</evidence>
<gene>
    <name evidence="8" type="ORF">IFM46972_04688</name>
</gene>
<evidence type="ECO:0000313" key="8">
    <source>
        <dbReference type="EMBL" id="GFF35836.1"/>
    </source>
</evidence>
<dbReference type="Gene3D" id="1.10.630.10">
    <property type="entry name" value="Cytochrome P450"/>
    <property type="match status" value="1"/>
</dbReference>
<evidence type="ECO:0000256" key="3">
    <source>
        <dbReference type="ARBA" id="ARBA00022723"/>
    </source>
</evidence>
<dbReference type="InterPro" id="IPR036396">
    <property type="entry name" value="Cyt_P450_sf"/>
</dbReference>
<dbReference type="PANTHER" id="PTHR24287">
    <property type="entry name" value="P450, PUTATIVE (EUROFUNG)-RELATED"/>
    <property type="match status" value="1"/>
</dbReference>
<dbReference type="GO" id="GO:0016705">
    <property type="term" value="F:oxidoreductase activity, acting on paired donors, with incorporation or reduction of molecular oxygen"/>
    <property type="evidence" value="ECO:0007669"/>
    <property type="project" value="InterPro"/>
</dbReference>
<dbReference type="GO" id="GO:0020037">
    <property type="term" value="F:heme binding"/>
    <property type="evidence" value="ECO:0007669"/>
    <property type="project" value="InterPro"/>
</dbReference>
<evidence type="ECO:0000256" key="5">
    <source>
        <dbReference type="ARBA" id="ARBA00023004"/>
    </source>
</evidence>
<organism evidence="8 9">
    <name type="scientific">Aspergillus udagawae</name>
    <dbReference type="NCBI Taxonomy" id="91492"/>
    <lineage>
        <taxon>Eukaryota</taxon>
        <taxon>Fungi</taxon>
        <taxon>Dikarya</taxon>
        <taxon>Ascomycota</taxon>
        <taxon>Pezizomycotina</taxon>
        <taxon>Eurotiomycetes</taxon>
        <taxon>Eurotiomycetidae</taxon>
        <taxon>Eurotiales</taxon>
        <taxon>Aspergillaceae</taxon>
        <taxon>Aspergillus</taxon>
        <taxon>Aspergillus subgen. Fumigati</taxon>
    </lineage>
</organism>